<protein>
    <recommendedName>
        <fullName evidence="4">CNH domain-containing protein</fullName>
    </recommendedName>
</protein>
<organism evidence="2 3">
    <name type="scientific">Lunasporangiospora selenospora</name>
    <dbReference type="NCBI Taxonomy" id="979761"/>
    <lineage>
        <taxon>Eukaryota</taxon>
        <taxon>Fungi</taxon>
        <taxon>Fungi incertae sedis</taxon>
        <taxon>Mucoromycota</taxon>
        <taxon>Mortierellomycotina</taxon>
        <taxon>Mortierellomycetes</taxon>
        <taxon>Mortierellales</taxon>
        <taxon>Mortierellaceae</taxon>
        <taxon>Lunasporangiospora</taxon>
    </lineage>
</organism>
<feature type="compositionally biased region" description="Low complexity" evidence="1">
    <location>
        <begin position="169"/>
        <end position="189"/>
    </location>
</feature>
<dbReference type="AlphaFoldDB" id="A0A9P6K9F6"/>
<gene>
    <name evidence="2" type="ORF">BGW38_008689</name>
</gene>
<sequence length="356" mass="39344">DEQEVTDIILGKGSRACVIKVEDMSVKDLHRPETHPVYTHSQPPTAGPNGAMSGGQTMASTGHSGPMTTTMTTSMSMHGIGKKLGFKSASTLWHSFEKIPFDVPPHILYPEAAEAVYEAQRDRKEGYTPFHGSGRDSRNQASAVTAVATGPHRVRSSSQDAILQRPSDQQALHQQQQEEQEAAETQVLAGRRMQQLPRQEATSSWTWANSSTVSTTSLPGPTGGPHPHPSHQHHQHHHGGGHGHRRTQSTQMVTSDQVLNMVFSHRTKSKLFLATHGTFSRIVDLYGRPQSGMVLDWEGVPPQKVEFLKTDTDVYVIGFEKTAIAIFSLTRGERIREISKKDLVQLVEQQHPIQQQ</sequence>
<evidence type="ECO:0000313" key="3">
    <source>
        <dbReference type="Proteomes" id="UP000780801"/>
    </source>
</evidence>
<evidence type="ECO:0000313" key="2">
    <source>
        <dbReference type="EMBL" id="KAF9570948.1"/>
    </source>
</evidence>
<dbReference type="Proteomes" id="UP000780801">
    <property type="component" value="Unassembled WGS sequence"/>
</dbReference>
<feature type="compositionally biased region" description="Basic residues" evidence="1">
    <location>
        <begin position="228"/>
        <end position="247"/>
    </location>
</feature>
<dbReference type="EMBL" id="JAABOA010006052">
    <property type="protein sequence ID" value="KAF9570948.1"/>
    <property type="molecule type" value="Genomic_DNA"/>
</dbReference>
<dbReference type="OrthoDB" id="6415790at2759"/>
<accession>A0A9P6K9F6</accession>
<feature type="compositionally biased region" description="Low complexity" evidence="1">
    <location>
        <begin position="60"/>
        <end position="71"/>
    </location>
</feature>
<reference evidence="2" key="1">
    <citation type="journal article" date="2020" name="Fungal Divers.">
        <title>Resolving the Mortierellaceae phylogeny through synthesis of multi-gene phylogenetics and phylogenomics.</title>
        <authorList>
            <person name="Vandepol N."/>
            <person name="Liber J."/>
            <person name="Desiro A."/>
            <person name="Na H."/>
            <person name="Kennedy M."/>
            <person name="Barry K."/>
            <person name="Grigoriev I.V."/>
            <person name="Miller A.N."/>
            <person name="O'Donnell K."/>
            <person name="Stajich J.E."/>
            <person name="Bonito G."/>
        </authorList>
    </citation>
    <scope>NUCLEOTIDE SEQUENCE</scope>
    <source>
        <strain evidence="2">KOD1015</strain>
    </source>
</reference>
<evidence type="ECO:0008006" key="4">
    <source>
        <dbReference type="Google" id="ProtNLM"/>
    </source>
</evidence>
<proteinExistence type="predicted"/>
<comment type="caution">
    <text evidence="2">The sequence shown here is derived from an EMBL/GenBank/DDBJ whole genome shotgun (WGS) entry which is preliminary data.</text>
</comment>
<feature type="compositionally biased region" description="Low complexity" evidence="1">
    <location>
        <begin position="201"/>
        <end position="220"/>
    </location>
</feature>
<name>A0A9P6K9F6_9FUNG</name>
<feature type="region of interest" description="Disordered" evidence="1">
    <location>
        <begin position="33"/>
        <end position="71"/>
    </location>
</feature>
<feature type="non-terminal residue" evidence="2">
    <location>
        <position position="1"/>
    </location>
</feature>
<keyword evidence="3" id="KW-1185">Reference proteome</keyword>
<feature type="region of interest" description="Disordered" evidence="1">
    <location>
        <begin position="125"/>
        <end position="249"/>
    </location>
</feature>
<evidence type="ECO:0000256" key="1">
    <source>
        <dbReference type="SAM" id="MobiDB-lite"/>
    </source>
</evidence>